<keyword evidence="1" id="KW-0812">Transmembrane</keyword>
<keyword evidence="1" id="KW-0472">Membrane</keyword>
<feature type="transmembrane region" description="Helical" evidence="1">
    <location>
        <begin position="53"/>
        <end position="71"/>
    </location>
</feature>
<accession>A0ABV0ZQU9</accession>
<keyword evidence="1" id="KW-1133">Transmembrane helix</keyword>
<organism evidence="2 3">
    <name type="scientific">Ameca splendens</name>
    <dbReference type="NCBI Taxonomy" id="208324"/>
    <lineage>
        <taxon>Eukaryota</taxon>
        <taxon>Metazoa</taxon>
        <taxon>Chordata</taxon>
        <taxon>Craniata</taxon>
        <taxon>Vertebrata</taxon>
        <taxon>Euteleostomi</taxon>
        <taxon>Actinopterygii</taxon>
        <taxon>Neopterygii</taxon>
        <taxon>Teleostei</taxon>
        <taxon>Neoteleostei</taxon>
        <taxon>Acanthomorphata</taxon>
        <taxon>Ovalentaria</taxon>
        <taxon>Atherinomorphae</taxon>
        <taxon>Cyprinodontiformes</taxon>
        <taxon>Goodeidae</taxon>
        <taxon>Ameca</taxon>
    </lineage>
</organism>
<proteinExistence type="predicted"/>
<name>A0ABV0ZQU9_9TELE</name>
<gene>
    <name evidence="2" type="ORF">AMECASPLE_030295</name>
</gene>
<comment type="caution">
    <text evidence="2">The sequence shown here is derived from an EMBL/GenBank/DDBJ whole genome shotgun (WGS) entry which is preliminary data.</text>
</comment>
<evidence type="ECO:0000313" key="3">
    <source>
        <dbReference type="Proteomes" id="UP001469553"/>
    </source>
</evidence>
<evidence type="ECO:0000313" key="2">
    <source>
        <dbReference type="EMBL" id="MEQ2308638.1"/>
    </source>
</evidence>
<reference evidence="2 3" key="1">
    <citation type="submission" date="2021-06" db="EMBL/GenBank/DDBJ databases">
        <authorList>
            <person name="Palmer J.M."/>
        </authorList>
    </citation>
    <scope>NUCLEOTIDE SEQUENCE [LARGE SCALE GENOMIC DNA]</scope>
    <source>
        <strain evidence="2 3">AS_MEX2019</strain>
        <tissue evidence="2">Muscle</tissue>
    </source>
</reference>
<protein>
    <recommendedName>
        <fullName evidence="4">Secreted protein</fullName>
    </recommendedName>
</protein>
<dbReference type="Proteomes" id="UP001469553">
    <property type="component" value="Unassembled WGS sequence"/>
</dbReference>
<evidence type="ECO:0000256" key="1">
    <source>
        <dbReference type="SAM" id="Phobius"/>
    </source>
</evidence>
<dbReference type="EMBL" id="JAHRIP010069421">
    <property type="protein sequence ID" value="MEQ2308638.1"/>
    <property type="molecule type" value="Genomic_DNA"/>
</dbReference>
<evidence type="ECO:0008006" key="4">
    <source>
        <dbReference type="Google" id="ProtNLM"/>
    </source>
</evidence>
<sequence length="99" mass="11403">MHQDVVFGKQSSDNVFFCLFVLFSGVSSGFPCCLDKSPVRMSTGLESSFNVVLFLFLPFCLRGNVFGPVVWSSNDRKFVFQFMVRFEQKFFLNTFLRLS</sequence>
<keyword evidence="3" id="KW-1185">Reference proteome</keyword>